<name>A0A8B6A986_9ENTR</name>
<evidence type="ECO:0000313" key="2">
    <source>
        <dbReference type="Proteomes" id="UP000244004"/>
    </source>
</evidence>
<dbReference type="Proteomes" id="UP000244004">
    <property type="component" value="Unassembled WGS sequence"/>
</dbReference>
<proteinExistence type="predicted"/>
<gene>
    <name evidence="1" type="ORF">C1O12_09570</name>
</gene>
<accession>A0A8B6A986</accession>
<evidence type="ECO:0000313" key="1">
    <source>
        <dbReference type="EMBL" id="PTX88621.1"/>
    </source>
</evidence>
<comment type="caution">
    <text evidence="1">The sequence shown here is derived from an EMBL/GenBank/DDBJ whole genome shotgun (WGS) entry which is preliminary data.</text>
</comment>
<protein>
    <submittedName>
        <fullName evidence="1">Uncharacterized protein</fullName>
    </submittedName>
</protein>
<reference evidence="1 2" key="1">
    <citation type="submission" date="2018-01" db="EMBL/GenBank/DDBJ databases">
        <title>Geographic spread and resistance mechanisms of dominant carbapenem-resistant Enterobacter cloacae complex clones ST171 and ST78.</title>
        <authorList>
            <person name="Gomez-Simmonds A."/>
            <person name="Annavajhala M.K."/>
            <person name="Wang Z."/>
            <person name="Macesic N."/>
            <person name="Hu Y."/>
            <person name="Giddins M.J."/>
            <person name="O'Malley A."/>
            <person name="Toussaint N.C."/>
            <person name="Whittier S."/>
            <person name="Torres V.J."/>
            <person name="Uhlemann A.-C."/>
        </authorList>
    </citation>
    <scope>NUCLEOTIDE SEQUENCE [LARGE SCALE GENOMIC DNA]</scope>
    <source>
        <strain evidence="1 2">78</strain>
    </source>
</reference>
<dbReference type="EMBL" id="PNXT01000001">
    <property type="protein sequence ID" value="PTX88621.1"/>
    <property type="molecule type" value="Genomic_DNA"/>
</dbReference>
<dbReference type="AlphaFoldDB" id="A0A8B6A986"/>
<sequence>MKAAFLVLLWCIAVFLSIFTLYKIVPPETQYDFVELFGIYGDERIMDFVLYVFFGMAIFIASVITLSLYLLIRKR</sequence>
<organism evidence="1 2">
    <name type="scientific">Enterobacter hormaechei</name>
    <dbReference type="NCBI Taxonomy" id="158836"/>
    <lineage>
        <taxon>Bacteria</taxon>
        <taxon>Pseudomonadati</taxon>
        <taxon>Pseudomonadota</taxon>
        <taxon>Gammaproteobacteria</taxon>
        <taxon>Enterobacterales</taxon>
        <taxon>Enterobacteriaceae</taxon>
        <taxon>Enterobacter</taxon>
        <taxon>Enterobacter cloacae complex</taxon>
    </lineage>
</organism>